<keyword evidence="7 10" id="KW-0472">Membrane</keyword>
<feature type="region of interest" description="Disordered" evidence="11">
    <location>
        <begin position="50"/>
        <end position="74"/>
    </location>
</feature>
<dbReference type="RefSeq" id="WP_022991191.1">
    <property type="nucleotide sequence ID" value="NZ_CAJXYA010000017.1"/>
</dbReference>
<dbReference type="Proteomes" id="UP000469950">
    <property type="component" value="Unassembled WGS sequence"/>
</dbReference>
<evidence type="ECO:0000256" key="7">
    <source>
        <dbReference type="ARBA" id="ARBA00023136"/>
    </source>
</evidence>
<dbReference type="EMBL" id="WBMP01000002">
    <property type="protein sequence ID" value="KAE8546883.1"/>
    <property type="molecule type" value="Genomic_DNA"/>
</dbReference>
<keyword evidence="18" id="KW-1185">Reference proteome</keyword>
<evidence type="ECO:0000313" key="16">
    <source>
        <dbReference type="EMBL" id="RCW72287.1"/>
    </source>
</evidence>
<comment type="subcellular location">
    <subcellularLocation>
        <location evidence="1">Cell inner membrane</location>
        <topology evidence="1">Multi-pass membrane protein</topology>
    </subcellularLocation>
    <subcellularLocation>
        <location evidence="10">Cell membrane</location>
        <topology evidence="10">Multi-pass membrane protein</topology>
    </subcellularLocation>
</comment>
<dbReference type="FunFam" id="1.10.3720.10:FF:000014">
    <property type="entry name" value="Microcin C ABC transporter permease YejB"/>
    <property type="match status" value="1"/>
</dbReference>
<feature type="domain" description="ABC transmembrane type-1" evidence="12">
    <location>
        <begin position="127"/>
        <end position="342"/>
    </location>
</feature>
<evidence type="ECO:0000256" key="1">
    <source>
        <dbReference type="ARBA" id="ARBA00004429"/>
    </source>
</evidence>
<dbReference type="EMBL" id="QPJB01000008">
    <property type="protein sequence ID" value="RCW32880.1"/>
    <property type="molecule type" value="Genomic_DNA"/>
</dbReference>
<dbReference type="PANTHER" id="PTHR30465:SF66">
    <property type="entry name" value="INNER MEMBRANE ABC TRANSPORTER PERMEASE PROTEIN YEJB"/>
    <property type="match status" value="1"/>
</dbReference>
<evidence type="ECO:0000256" key="10">
    <source>
        <dbReference type="RuleBase" id="RU363032"/>
    </source>
</evidence>
<dbReference type="PROSITE" id="PS50928">
    <property type="entry name" value="ABC_TM1"/>
    <property type="match status" value="1"/>
</dbReference>
<dbReference type="Gene3D" id="1.10.3720.10">
    <property type="entry name" value="MetI-like"/>
    <property type="match status" value="1"/>
</dbReference>
<keyword evidence="5 10" id="KW-0812">Transmembrane</keyword>
<reference evidence="17 19" key="1">
    <citation type="submission" date="2018-07" db="EMBL/GenBank/DDBJ databases">
        <title>Freshwater and sediment microbial communities from various areas in North America, analyzing microbe dynamics in response to fracking.</title>
        <authorList>
            <person name="Lamendella R."/>
        </authorList>
    </citation>
    <scope>NUCLEOTIDE SEQUENCE [LARGE SCALE GENOMIC DNA]</scope>
    <source>
        <strain evidence="16 19">105B</strain>
        <strain evidence="15 17">114E</strain>
        <strain evidence="14 18">114E_o</strain>
    </source>
</reference>
<protein>
    <recommendedName>
        <fullName evidence="9">Inner membrane ABC transporter permease protein YejB</fullName>
    </recommendedName>
</protein>
<keyword evidence="2 10" id="KW-0813">Transport</keyword>
<feature type="transmembrane region" description="Helical" evidence="10">
    <location>
        <begin position="323"/>
        <end position="342"/>
    </location>
</feature>
<comment type="function">
    <text evidence="8">Probably part of a binding-protein-dependent transport system. Probably responsible for the translocation of the substrate across the membrane.</text>
</comment>
<comment type="caution">
    <text evidence="15">The sequence shown here is derived from an EMBL/GenBank/DDBJ whole genome shotgun (WGS) entry which is preliminary data.</text>
</comment>
<evidence type="ECO:0000256" key="3">
    <source>
        <dbReference type="ARBA" id="ARBA00022475"/>
    </source>
</evidence>
<keyword evidence="3" id="KW-1003">Cell membrane</keyword>
<dbReference type="InterPro" id="IPR000515">
    <property type="entry name" value="MetI-like"/>
</dbReference>
<feature type="transmembrane region" description="Helical" evidence="10">
    <location>
        <begin position="9"/>
        <end position="30"/>
    </location>
</feature>
<dbReference type="EMBL" id="QNSA01000008">
    <property type="protein sequence ID" value="RBP71862.1"/>
    <property type="molecule type" value="Genomic_DNA"/>
</dbReference>
<keyword evidence="6 10" id="KW-1133">Transmembrane helix</keyword>
<evidence type="ECO:0000256" key="4">
    <source>
        <dbReference type="ARBA" id="ARBA00022519"/>
    </source>
</evidence>
<dbReference type="Proteomes" id="UP000252795">
    <property type="component" value="Unassembled WGS sequence"/>
</dbReference>
<evidence type="ECO:0000256" key="8">
    <source>
        <dbReference type="ARBA" id="ARBA00053210"/>
    </source>
</evidence>
<sequence length="361" mass="39397">MGIYILRRLALIIPTLVGIMLLNFVIVQAAPGGPIEQILAEMEGHGSSALARAGGGDVGSEVASSSGDSRASRGLPPELLEELEAMYGFDKPAHERFFKMLGDYATFDFGDSFFRDRSVVELILDKMPVSISLGLWSTLIIYLVSIPLGIRKAVTDGSRFDVWTSSAIVVGYAIPGFLFAILLIVLFAGGSYFDLFPLRGLTSPGFDEMTWYQKVADYFWHLALPVTANVIGGFATLTLLTKNSFLDEISKQYVVTARAKGLEEKQVLYGHVFRNAMLIVIASMPGVLVALFFTGSLLIEVIFSLDGLGLLGFEAALNRDYPVIFGTLYILTLMGLVMKLISDLTYVAVDPRIDFESREGA</sequence>
<organism evidence="15 17">
    <name type="scientific">Marinobacter nauticus</name>
    <name type="common">Marinobacter hydrocarbonoclasticus</name>
    <name type="synonym">Marinobacter aquaeolei</name>
    <dbReference type="NCBI Taxonomy" id="2743"/>
    <lineage>
        <taxon>Bacteria</taxon>
        <taxon>Pseudomonadati</taxon>
        <taxon>Pseudomonadota</taxon>
        <taxon>Gammaproteobacteria</taxon>
        <taxon>Pseudomonadales</taxon>
        <taxon>Marinobacteraceae</taxon>
        <taxon>Marinobacter</taxon>
    </lineage>
</organism>
<evidence type="ECO:0000313" key="17">
    <source>
        <dbReference type="Proteomes" id="UP000252795"/>
    </source>
</evidence>
<proteinExistence type="inferred from homology"/>
<evidence type="ECO:0000256" key="5">
    <source>
        <dbReference type="ARBA" id="ARBA00022692"/>
    </source>
</evidence>
<evidence type="ECO:0000313" key="15">
    <source>
        <dbReference type="EMBL" id="RCW32880.1"/>
    </source>
</evidence>
<dbReference type="Proteomes" id="UP000253647">
    <property type="component" value="Unassembled WGS sequence"/>
</dbReference>
<dbReference type="CDD" id="cd06261">
    <property type="entry name" value="TM_PBP2"/>
    <property type="match status" value="1"/>
</dbReference>
<dbReference type="InterPro" id="IPR035906">
    <property type="entry name" value="MetI-like_sf"/>
</dbReference>
<dbReference type="EMBL" id="QPJI01000003">
    <property type="protein sequence ID" value="RCW72287.1"/>
    <property type="molecule type" value="Genomic_DNA"/>
</dbReference>
<dbReference type="Proteomes" id="UP000253065">
    <property type="component" value="Unassembled WGS sequence"/>
</dbReference>
<feature type="compositionally biased region" description="Low complexity" evidence="11">
    <location>
        <begin position="59"/>
        <end position="74"/>
    </location>
</feature>
<feature type="transmembrane region" description="Helical" evidence="10">
    <location>
        <begin position="162"/>
        <end position="188"/>
    </location>
</feature>
<dbReference type="AlphaFoldDB" id="A0A350RVB5"/>
<dbReference type="NCBIfam" id="NF011712">
    <property type="entry name" value="PRK15133.1"/>
    <property type="match status" value="1"/>
</dbReference>
<dbReference type="GO" id="GO:0042884">
    <property type="term" value="P:microcin transport"/>
    <property type="evidence" value="ECO:0007669"/>
    <property type="project" value="TreeGrafter"/>
</dbReference>
<evidence type="ECO:0000259" key="12">
    <source>
        <dbReference type="PROSITE" id="PS50928"/>
    </source>
</evidence>
<feature type="transmembrane region" description="Helical" evidence="10">
    <location>
        <begin position="276"/>
        <end position="303"/>
    </location>
</feature>
<evidence type="ECO:0000256" key="9">
    <source>
        <dbReference type="ARBA" id="ARBA00070482"/>
    </source>
</evidence>
<feature type="transmembrane region" description="Helical" evidence="10">
    <location>
        <begin position="218"/>
        <end position="241"/>
    </location>
</feature>
<evidence type="ECO:0000313" key="19">
    <source>
        <dbReference type="Proteomes" id="UP000253647"/>
    </source>
</evidence>
<gene>
    <name evidence="15" type="ORF">DET51_108106</name>
    <name evidence="16" type="ORF">DET61_103248</name>
    <name evidence="14" type="ORF">DET64_108107</name>
    <name evidence="13" type="ORF">F6453_0563</name>
</gene>
<comment type="similarity">
    <text evidence="10">Belongs to the binding-protein-dependent transport system permease family.</text>
</comment>
<dbReference type="SUPFAM" id="SSF161098">
    <property type="entry name" value="MetI-like"/>
    <property type="match status" value="1"/>
</dbReference>
<evidence type="ECO:0000313" key="13">
    <source>
        <dbReference type="EMBL" id="KAE8546883.1"/>
    </source>
</evidence>
<evidence type="ECO:0000313" key="18">
    <source>
        <dbReference type="Proteomes" id="UP000253065"/>
    </source>
</evidence>
<feature type="transmembrane region" description="Helical" evidence="10">
    <location>
        <begin position="129"/>
        <end position="150"/>
    </location>
</feature>
<dbReference type="PANTHER" id="PTHR30465">
    <property type="entry name" value="INNER MEMBRANE ABC TRANSPORTER"/>
    <property type="match status" value="1"/>
</dbReference>
<evidence type="ECO:0000313" key="14">
    <source>
        <dbReference type="EMBL" id="RBP71862.1"/>
    </source>
</evidence>
<dbReference type="Pfam" id="PF00528">
    <property type="entry name" value="BPD_transp_1"/>
    <property type="match status" value="1"/>
</dbReference>
<reference evidence="13 20" key="2">
    <citation type="submission" date="2019-10" db="EMBL/GenBank/DDBJ databases">
        <title>Draft genome sequence of Marinobacter hydrocarbonoclasticus NCT7M from the microbiome of the marine copepod.</title>
        <authorList>
            <person name="Nuttall R."/>
            <person name="Sharma G."/>
            <person name="Moisander P."/>
        </authorList>
    </citation>
    <scope>NUCLEOTIDE SEQUENCE [LARGE SCALE GENOMIC DNA]</scope>
    <source>
        <strain evidence="13 20">NCT7M</strain>
    </source>
</reference>
<keyword evidence="4" id="KW-0997">Cell inner membrane</keyword>
<dbReference type="GO" id="GO:0005886">
    <property type="term" value="C:plasma membrane"/>
    <property type="evidence" value="ECO:0007669"/>
    <property type="project" value="UniProtKB-SubCell"/>
</dbReference>
<evidence type="ECO:0000256" key="11">
    <source>
        <dbReference type="SAM" id="MobiDB-lite"/>
    </source>
</evidence>
<evidence type="ECO:0000256" key="6">
    <source>
        <dbReference type="ARBA" id="ARBA00022989"/>
    </source>
</evidence>
<accession>A0A350RVB5</accession>
<evidence type="ECO:0000313" key="20">
    <source>
        <dbReference type="Proteomes" id="UP000469950"/>
    </source>
</evidence>
<dbReference type="GO" id="GO:0055085">
    <property type="term" value="P:transmembrane transport"/>
    <property type="evidence" value="ECO:0007669"/>
    <property type="project" value="InterPro"/>
</dbReference>
<evidence type="ECO:0000256" key="2">
    <source>
        <dbReference type="ARBA" id="ARBA00022448"/>
    </source>
</evidence>
<name>A0A350RVB5_MARNT</name>